<dbReference type="Proteomes" id="UP000019116">
    <property type="component" value="Chromosome 7B"/>
</dbReference>
<dbReference type="SMR" id="A0A3B6SIX4"/>
<evidence type="ECO:0000313" key="3">
    <source>
        <dbReference type="Proteomes" id="UP000019116"/>
    </source>
</evidence>
<dbReference type="InterPro" id="IPR025521">
    <property type="entry name" value="Neprosin_propep"/>
</dbReference>
<accession>A0A3B6SIX4</accession>
<evidence type="ECO:0000259" key="1">
    <source>
        <dbReference type="PROSITE" id="PS52045"/>
    </source>
</evidence>
<dbReference type="PANTHER" id="PTHR31589">
    <property type="entry name" value="PROTEIN, PUTATIVE (DUF239)-RELATED-RELATED"/>
    <property type="match status" value="1"/>
</dbReference>
<dbReference type="Gramene" id="TraesCS7B02G375400.2">
    <property type="protein sequence ID" value="TraesCS7B02G375400.2"/>
    <property type="gene ID" value="TraesCS7B02G375400"/>
</dbReference>
<organism evidence="2">
    <name type="scientific">Triticum aestivum</name>
    <name type="common">Wheat</name>
    <dbReference type="NCBI Taxonomy" id="4565"/>
    <lineage>
        <taxon>Eukaryota</taxon>
        <taxon>Viridiplantae</taxon>
        <taxon>Streptophyta</taxon>
        <taxon>Embryophyta</taxon>
        <taxon>Tracheophyta</taxon>
        <taxon>Spermatophyta</taxon>
        <taxon>Magnoliopsida</taxon>
        <taxon>Liliopsida</taxon>
        <taxon>Poales</taxon>
        <taxon>Poaceae</taxon>
        <taxon>BOP clade</taxon>
        <taxon>Pooideae</taxon>
        <taxon>Triticodae</taxon>
        <taxon>Triticeae</taxon>
        <taxon>Triticinae</taxon>
        <taxon>Triticum</taxon>
    </lineage>
</organism>
<gene>
    <name evidence="2" type="primary">LOC123160364</name>
</gene>
<dbReference type="Pfam" id="PF14365">
    <property type="entry name" value="Neprosin_AP"/>
    <property type="match status" value="1"/>
</dbReference>
<protein>
    <recommendedName>
        <fullName evidence="1">Neprosin PEP catalytic domain-containing protein</fullName>
    </recommendedName>
</protein>
<dbReference type="OMA" id="HAFQTWH"/>
<dbReference type="InterPro" id="IPR004314">
    <property type="entry name" value="Neprosin"/>
</dbReference>
<dbReference type="Gramene" id="TraesCS7B03G1009700.2">
    <property type="protein sequence ID" value="TraesCS7B03G1009700.2.CDS"/>
    <property type="gene ID" value="TraesCS7B03G1009700"/>
</dbReference>
<dbReference type="PANTHER" id="PTHR31589:SF110">
    <property type="entry name" value="PROTEIN, PUTATIVE (DUF239)-RELATED"/>
    <property type="match status" value="1"/>
</dbReference>
<dbReference type="PROSITE" id="PS52045">
    <property type="entry name" value="NEPROSIN_PEP_CD"/>
    <property type="match status" value="1"/>
</dbReference>
<reference evidence="2" key="1">
    <citation type="submission" date="2018-08" db="EMBL/GenBank/DDBJ databases">
        <authorList>
            <person name="Rossello M."/>
        </authorList>
    </citation>
    <scope>NUCLEOTIDE SEQUENCE [LARGE SCALE GENOMIC DNA]</scope>
    <source>
        <strain evidence="2">cv. Chinese Spring</strain>
    </source>
</reference>
<dbReference type="Pfam" id="PF03080">
    <property type="entry name" value="Neprosin"/>
    <property type="match status" value="1"/>
</dbReference>
<dbReference type="EnsemblPlants" id="TraesCS7B02G375400.2">
    <property type="protein sequence ID" value="TraesCS7B02G375400.2"/>
    <property type="gene ID" value="TraesCS7B02G375400"/>
</dbReference>
<name>A0A3B6SIX4_WHEAT</name>
<dbReference type="Gene3D" id="3.90.1320.10">
    <property type="entry name" value="Outer-capsid protein sigma 3, large lobe"/>
    <property type="match status" value="1"/>
</dbReference>
<dbReference type="AlphaFoldDB" id="A0A3B6SIX4"/>
<dbReference type="STRING" id="4565.A0A3B6SIX4"/>
<feature type="domain" description="Neprosin PEP catalytic" evidence="1">
    <location>
        <begin position="210"/>
        <end position="474"/>
    </location>
</feature>
<reference evidence="2" key="2">
    <citation type="submission" date="2018-10" db="UniProtKB">
        <authorList>
            <consortium name="EnsemblPlants"/>
        </authorList>
    </citation>
    <scope>IDENTIFICATION</scope>
</reference>
<evidence type="ECO:0000313" key="2">
    <source>
        <dbReference type="EnsemblPlants" id="TraesCS7B02G375400.2"/>
    </source>
</evidence>
<sequence length="474" mass="51665">MLPLPHLLLVHTFLPHPLPGPAPHLRARCVHSCMTHTAMKRRRRRHGQPHHLHLLVSLLLLLLLDRACAALPSSPKMARIQQHLDRANKPALRTIQSMDGDTIDCVPRHKQHALDHPLLRNHRIQSAPPSMPASATATFSASAAASGNSTSRARAAWQTWHHAGHCPKGTVPVRRTTAEDVLRGGQSLFRFGRKRHRRDRAARAANAPDVVTGNGHEHAIAYTAVGQQEVYGAKATINVWDPAIQEHNGFSLSQLWLLSGSFNGSDLNSIEAGWQVSPELYGDSRPRLFTYWTSDAYEATGCYNALCPGFVQTSSRVAIGAAISPVSSLAGEQYDMTLLIWKDPKLGNWWLSYGDAGASQLVGYWPAELFTHLSGHASMVEWGGEVVNTSPGGAHTATQMGSGRFAAEGFGRASYFRNLETVDAGNSLAPVSLDAVQTLAEDAGCYDIRKAYDERDGWGTHFYYGGPGHNPACP</sequence>
<dbReference type="InterPro" id="IPR053168">
    <property type="entry name" value="Glutamic_endopeptidase"/>
</dbReference>
<keyword evidence="3" id="KW-1185">Reference proteome</keyword>
<dbReference type="OrthoDB" id="1858978at2759"/>
<proteinExistence type="predicted"/>